<evidence type="ECO:0000313" key="3">
    <source>
        <dbReference type="Proteomes" id="UP001501521"/>
    </source>
</evidence>
<reference evidence="3" key="1">
    <citation type="journal article" date="2019" name="Int. J. Syst. Evol. Microbiol.">
        <title>The Global Catalogue of Microorganisms (GCM) 10K type strain sequencing project: providing services to taxonomists for standard genome sequencing and annotation.</title>
        <authorList>
            <consortium name="The Broad Institute Genomics Platform"/>
            <consortium name="The Broad Institute Genome Sequencing Center for Infectious Disease"/>
            <person name="Wu L."/>
            <person name="Ma J."/>
        </authorList>
    </citation>
    <scope>NUCLEOTIDE SEQUENCE [LARGE SCALE GENOMIC DNA]</scope>
    <source>
        <strain evidence="3">JCM 19125</strain>
    </source>
</reference>
<accession>A0ABP9FNE4</accession>
<feature type="transmembrane region" description="Helical" evidence="1">
    <location>
        <begin position="12"/>
        <end position="30"/>
    </location>
</feature>
<feature type="transmembrane region" description="Helical" evidence="1">
    <location>
        <begin position="42"/>
        <end position="61"/>
    </location>
</feature>
<evidence type="ECO:0000256" key="1">
    <source>
        <dbReference type="SAM" id="Phobius"/>
    </source>
</evidence>
<name>A0ABP9FNE4_9ACTN</name>
<evidence type="ECO:0000313" key="2">
    <source>
        <dbReference type="EMBL" id="GAA4909278.1"/>
    </source>
</evidence>
<feature type="transmembrane region" description="Helical" evidence="1">
    <location>
        <begin position="125"/>
        <end position="147"/>
    </location>
</feature>
<gene>
    <name evidence="2" type="ORF">GCM10025789_30740</name>
</gene>
<proteinExistence type="predicted"/>
<dbReference type="EMBL" id="BAABLV010000060">
    <property type="protein sequence ID" value="GAA4909278.1"/>
    <property type="molecule type" value="Genomic_DNA"/>
</dbReference>
<dbReference type="RefSeq" id="WP_345584452.1">
    <property type="nucleotide sequence ID" value="NZ_BAABLV010000060.1"/>
</dbReference>
<protein>
    <recommendedName>
        <fullName evidence="4">DUF3180 domain-containing protein</fullName>
    </recommendedName>
</protein>
<comment type="caution">
    <text evidence="2">The sequence shown here is derived from an EMBL/GenBank/DDBJ whole genome shotgun (WGS) entry which is preliminary data.</text>
</comment>
<feature type="transmembrane region" description="Helical" evidence="1">
    <location>
        <begin position="91"/>
        <end position="113"/>
    </location>
</feature>
<keyword evidence="1" id="KW-1133">Transmembrane helix</keyword>
<keyword evidence="1" id="KW-0812">Transmembrane</keyword>
<sequence>MDERQELNAGRASMIVLGLIALVALGVLVYEYVTTKDVNNGWAILTLLGSGGMLALLMRMIGGAEAPKTFLGNELPTEDTSEAKAERKRAYLIDAGLFAIAIAALSVVGLTLGDTQAIVPAFLQGTAGMIVGAALSLVGGFVIYYAFNYVVGESASRSVEKRLARYDAE</sequence>
<organism evidence="2 3">
    <name type="scientific">Tessaracoccus lubricantis</name>
    <dbReference type="NCBI Taxonomy" id="545543"/>
    <lineage>
        <taxon>Bacteria</taxon>
        <taxon>Bacillati</taxon>
        <taxon>Actinomycetota</taxon>
        <taxon>Actinomycetes</taxon>
        <taxon>Propionibacteriales</taxon>
        <taxon>Propionibacteriaceae</taxon>
        <taxon>Tessaracoccus</taxon>
    </lineage>
</organism>
<evidence type="ECO:0008006" key="4">
    <source>
        <dbReference type="Google" id="ProtNLM"/>
    </source>
</evidence>
<dbReference type="Proteomes" id="UP001501521">
    <property type="component" value="Unassembled WGS sequence"/>
</dbReference>
<keyword evidence="1" id="KW-0472">Membrane</keyword>
<keyword evidence="3" id="KW-1185">Reference proteome</keyword>